<accession>A0A1A8HWY8</accession>
<evidence type="ECO:0000313" key="2">
    <source>
        <dbReference type="EMBL" id="SBQ88630.1"/>
    </source>
</evidence>
<name>A0A1A8HWY8_NOTKU</name>
<evidence type="ECO:0000256" key="1">
    <source>
        <dbReference type="SAM" id="MobiDB-lite"/>
    </source>
</evidence>
<feature type="non-terminal residue" evidence="2">
    <location>
        <position position="59"/>
    </location>
</feature>
<feature type="compositionally biased region" description="Polar residues" evidence="1">
    <location>
        <begin position="1"/>
        <end position="11"/>
    </location>
</feature>
<dbReference type="EMBL" id="HAED01002777">
    <property type="protein sequence ID" value="SBQ88630.1"/>
    <property type="molecule type" value="Transcribed_RNA"/>
</dbReference>
<reference evidence="2" key="2">
    <citation type="submission" date="2016-06" db="EMBL/GenBank/DDBJ databases">
        <title>The genome of a short-lived fish provides insights into sex chromosome evolution and the genetic control of aging.</title>
        <authorList>
            <person name="Reichwald K."/>
            <person name="Felder M."/>
            <person name="Petzold A."/>
            <person name="Koch P."/>
            <person name="Groth M."/>
            <person name="Platzer M."/>
        </authorList>
    </citation>
    <scope>NUCLEOTIDE SEQUENCE</scope>
    <source>
        <tissue evidence="2">Brain</tissue>
    </source>
</reference>
<proteinExistence type="predicted"/>
<feature type="non-terminal residue" evidence="2">
    <location>
        <position position="1"/>
    </location>
</feature>
<feature type="region of interest" description="Disordered" evidence="1">
    <location>
        <begin position="1"/>
        <end position="24"/>
    </location>
</feature>
<organism evidence="2">
    <name type="scientific">Nothobranchius kuhntae</name>
    <name type="common">Beira killifish</name>
    <dbReference type="NCBI Taxonomy" id="321403"/>
    <lineage>
        <taxon>Eukaryota</taxon>
        <taxon>Metazoa</taxon>
        <taxon>Chordata</taxon>
        <taxon>Craniata</taxon>
        <taxon>Vertebrata</taxon>
        <taxon>Euteleostomi</taxon>
        <taxon>Actinopterygii</taxon>
        <taxon>Neopterygii</taxon>
        <taxon>Teleostei</taxon>
        <taxon>Neoteleostei</taxon>
        <taxon>Acanthomorphata</taxon>
        <taxon>Ovalentaria</taxon>
        <taxon>Atherinomorphae</taxon>
        <taxon>Cyprinodontiformes</taxon>
        <taxon>Nothobranchiidae</taxon>
        <taxon>Nothobranchius</taxon>
    </lineage>
</organism>
<dbReference type="AlphaFoldDB" id="A0A1A8HWY8"/>
<sequence>DSYARTRNPQCQRKRDSAQHQSPFSRSGCLLVSMTSKGVFLFEVRVIPGTATSSKMTST</sequence>
<protein>
    <submittedName>
        <fullName evidence="2">Asparaginase homolog</fullName>
    </submittedName>
</protein>
<gene>
    <name evidence="2" type="primary">ASPG</name>
</gene>
<reference evidence="2" key="1">
    <citation type="submission" date="2016-05" db="EMBL/GenBank/DDBJ databases">
        <authorList>
            <person name="Lavstsen T."/>
            <person name="Jespersen J.S."/>
        </authorList>
    </citation>
    <scope>NUCLEOTIDE SEQUENCE</scope>
    <source>
        <tissue evidence="2">Brain</tissue>
    </source>
</reference>